<evidence type="ECO:0000259" key="1">
    <source>
        <dbReference type="Pfam" id="PF03033"/>
    </source>
</evidence>
<proteinExistence type="predicted"/>
<name>X8AM55_MYCXE</name>
<dbReference type="PATRIC" id="fig|1299334.3.peg.5498"/>
<dbReference type="GO" id="GO:0016758">
    <property type="term" value="F:hexosyltransferase activity"/>
    <property type="evidence" value="ECO:0007669"/>
    <property type="project" value="InterPro"/>
</dbReference>
<dbReference type="SUPFAM" id="SSF53756">
    <property type="entry name" value="UDP-Glycosyltransferase/glycogen phosphorylase"/>
    <property type="match status" value="1"/>
</dbReference>
<dbReference type="AlphaFoldDB" id="X8AM55"/>
<evidence type="ECO:0000313" key="2">
    <source>
        <dbReference type="EMBL" id="EUA32972.1"/>
    </source>
</evidence>
<dbReference type="PANTHER" id="PTHR48050">
    <property type="entry name" value="STEROL 3-BETA-GLUCOSYLTRANSFERASE"/>
    <property type="match status" value="1"/>
</dbReference>
<gene>
    <name evidence="2" type="ORF">I553_9079</name>
</gene>
<dbReference type="GO" id="GO:0005975">
    <property type="term" value="P:carbohydrate metabolic process"/>
    <property type="evidence" value="ECO:0007669"/>
    <property type="project" value="InterPro"/>
</dbReference>
<dbReference type="EMBL" id="JAOB01000050">
    <property type="protein sequence ID" value="EUA32972.1"/>
    <property type="molecule type" value="Genomic_DNA"/>
</dbReference>
<keyword evidence="2" id="KW-0808">Transferase</keyword>
<reference evidence="2" key="1">
    <citation type="submission" date="2014-01" db="EMBL/GenBank/DDBJ databases">
        <authorList>
            <person name="Brown-Elliot B."/>
            <person name="Wallace R."/>
            <person name="Lenaerts A."/>
            <person name="Ordway D."/>
            <person name="DeGroote M.A."/>
            <person name="Parker T."/>
            <person name="Sizemore C."/>
            <person name="Tallon L.J."/>
            <person name="Sadzewicz L.K."/>
            <person name="Sengamalay N."/>
            <person name="Fraser C.M."/>
            <person name="Hine E."/>
            <person name="Shefchek K.A."/>
            <person name="Das S.P."/>
            <person name="Tettelin H."/>
        </authorList>
    </citation>
    <scope>NUCLEOTIDE SEQUENCE [LARGE SCALE GENOMIC DNA]</scope>
    <source>
        <strain evidence="2">4042</strain>
    </source>
</reference>
<dbReference type="GO" id="GO:1901137">
    <property type="term" value="P:carbohydrate derivative biosynthetic process"/>
    <property type="evidence" value="ECO:0007669"/>
    <property type="project" value="UniProtKB-ARBA"/>
</dbReference>
<feature type="domain" description="Glycosyltransferase family 28 N-terminal" evidence="1">
    <location>
        <begin position="2"/>
        <end position="83"/>
    </location>
</feature>
<comment type="caution">
    <text evidence="2">The sequence shown here is derived from an EMBL/GenBank/DDBJ whole genome shotgun (WGS) entry which is preliminary data.</text>
</comment>
<protein>
    <submittedName>
        <fullName evidence="2">Glycosyltransferase family 28 N-terminal domain protein</fullName>
    </submittedName>
</protein>
<sequence length="305" mass="33072">MLAFYGTRGDVEPGVTVGRELLRRGHDVRVAVPPDLVGFAESAGLAAVAYGPDARRWQDAHREFLTRLFSTPWRVGDVRRLWREDRELLAQCWQETSATLRSLADGADLVVTSVIGEDSAANVAEYYDIPLATLHAFPLRPNGQLVASLPAPLARSAMLLSEWLGRPVTKKLEDAQRRELGLAKVTGLSSRRITERGSLEIQAYDEICFPGLAAEWAKFDGRRPFVGALTMELPTEADDEVASWIAAGTPPIFFGFGSTPAQSPADTLAMIGAACAQLGERALVCAAGTDFSGAPTSNMSRWCPR</sequence>
<dbReference type="PANTHER" id="PTHR48050:SF13">
    <property type="entry name" value="STEROL 3-BETA-GLUCOSYLTRANSFERASE UGT80A2"/>
    <property type="match status" value="1"/>
</dbReference>
<dbReference type="Pfam" id="PF03033">
    <property type="entry name" value="Glyco_transf_28"/>
    <property type="match status" value="1"/>
</dbReference>
<dbReference type="InterPro" id="IPR004276">
    <property type="entry name" value="GlycoTrans_28_N"/>
</dbReference>
<accession>X8AM55</accession>
<dbReference type="Gene3D" id="3.40.50.2000">
    <property type="entry name" value="Glycogen Phosphorylase B"/>
    <property type="match status" value="2"/>
</dbReference>
<dbReference type="InterPro" id="IPR050426">
    <property type="entry name" value="Glycosyltransferase_28"/>
</dbReference>
<organism evidence="2">
    <name type="scientific">Mycobacterium xenopi 4042</name>
    <dbReference type="NCBI Taxonomy" id="1299334"/>
    <lineage>
        <taxon>Bacteria</taxon>
        <taxon>Bacillati</taxon>
        <taxon>Actinomycetota</taxon>
        <taxon>Actinomycetes</taxon>
        <taxon>Mycobacteriales</taxon>
        <taxon>Mycobacteriaceae</taxon>
        <taxon>Mycobacterium</taxon>
    </lineage>
</organism>